<evidence type="ECO:0000256" key="6">
    <source>
        <dbReference type="SAM" id="SignalP"/>
    </source>
</evidence>
<dbReference type="Gene3D" id="1.25.40.390">
    <property type="match status" value="1"/>
</dbReference>
<feature type="domain" description="SusD-like N-terminal" evidence="8">
    <location>
        <begin position="27"/>
        <end position="236"/>
    </location>
</feature>
<dbReference type="SUPFAM" id="SSF48452">
    <property type="entry name" value="TPR-like"/>
    <property type="match status" value="1"/>
</dbReference>
<evidence type="ECO:0000313" key="12">
    <source>
        <dbReference type="Proteomes" id="UP000283341"/>
    </source>
</evidence>
<evidence type="ECO:0000256" key="4">
    <source>
        <dbReference type="ARBA" id="ARBA00023136"/>
    </source>
</evidence>
<evidence type="ECO:0000256" key="1">
    <source>
        <dbReference type="ARBA" id="ARBA00004442"/>
    </source>
</evidence>
<dbReference type="PATRIC" id="fig|246787.4.peg.1705"/>
<dbReference type="Proteomes" id="UP000283341">
    <property type="component" value="Unassembled WGS sequence"/>
</dbReference>
<dbReference type="InterPro" id="IPR033985">
    <property type="entry name" value="SusD-like_N"/>
</dbReference>
<dbReference type="EMBL" id="QRVJ01000002">
    <property type="protein sequence ID" value="RGS39185.1"/>
    <property type="molecule type" value="Genomic_DNA"/>
</dbReference>
<feature type="chain" id="PRO_5036296336" evidence="6">
    <location>
        <begin position="27"/>
        <end position="671"/>
    </location>
</feature>
<reference evidence="10 12" key="2">
    <citation type="submission" date="2018-08" db="EMBL/GenBank/DDBJ databases">
        <title>A genome reference for cultivated species of the human gut microbiota.</title>
        <authorList>
            <person name="Zou Y."/>
            <person name="Xue W."/>
            <person name="Luo G."/>
        </authorList>
    </citation>
    <scope>NUCLEOTIDE SEQUENCE [LARGE SCALE GENOMIC DNA]</scope>
    <source>
        <strain evidence="10 12">AF22-3AC</strain>
    </source>
</reference>
<dbReference type="RefSeq" id="WP_029427882.1">
    <property type="nucleotide sequence ID" value="NZ_CP012801.1"/>
</dbReference>
<keyword evidence="4" id="KW-0472">Membrane</keyword>
<evidence type="ECO:0000259" key="7">
    <source>
        <dbReference type="Pfam" id="PF07980"/>
    </source>
</evidence>
<evidence type="ECO:0000313" key="10">
    <source>
        <dbReference type="EMBL" id="RGS39185.1"/>
    </source>
</evidence>
<gene>
    <name evidence="9" type="ORF">BcellWH2_01657</name>
    <name evidence="10" type="ORF">DWX97_04470</name>
</gene>
<feature type="domain" description="RagB/SusD" evidence="7">
    <location>
        <begin position="344"/>
        <end position="662"/>
    </location>
</feature>
<feature type="signal peptide" evidence="6">
    <location>
        <begin position="1"/>
        <end position="26"/>
    </location>
</feature>
<sequence>MKKMKYINIAKVLLLSCSLAILPACDDFLDEEPQSEVSPEKYLLNESQLEAYVNKYYADYDNWKSDSDDKGGMIPSFWGSENGSTYKDDNATDNQQGTNGRYLKDTWTVAQSGGKWNFTNINALNYYLQTVVPRLENGELTGTESNLKHLVGEGYFLRALEYFFRLQRLGDFPIVKTVLPDEQEALTEASKRSPRNEVARFILSDLDQAISLMNNNVKKTRLSKNAALLLKSRVALFEATWEKYHAGTALVPNGTGWPGAGKDYNAGYQFPSGSIEKEIEFFLTEAMSAASQVADAVQLTENNQIIRDQASKGKNPYYDMFASHDPSGYSEVIMYRGYDLSLNNSHHFNHYLYSGGNTGYTHQFEQVFLMENGLPIYAAGSGYAGDDYITDTKIGRDWRWRLFMKAPKEAKAVDNIATVEYFPEAPRLYVSDAKNATSTGYIQGKGYSLDYNDQLLGKDQTAFVVYRASEAYLNYIEASYLKNGNIDATADKYWKALRARAGVDTDYQKTINATDMSKEALNGWDAYSHGALVDATLYNIRRERRCEFIGEGFRYMDLIRWRALDQLNGYQLEGAKIFGPMKSIFGDNLKYDQADEKNNNVSSPSLSDYLRPNQVTSTNQYYNGLYFYEAHYLDPIAVQHFMITSPDGSTVSQSPIYQNPGWPITAGATCE</sequence>
<dbReference type="InterPro" id="IPR011990">
    <property type="entry name" value="TPR-like_helical_dom_sf"/>
</dbReference>
<dbReference type="Pfam" id="PF07980">
    <property type="entry name" value="SusD_RagB"/>
    <property type="match status" value="1"/>
</dbReference>
<evidence type="ECO:0000256" key="2">
    <source>
        <dbReference type="ARBA" id="ARBA00006275"/>
    </source>
</evidence>
<dbReference type="GO" id="GO:0009279">
    <property type="term" value="C:cell outer membrane"/>
    <property type="evidence" value="ECO:0007669"/>
    <property type="project" value="UniProtKB-SubCell"/>
</dbReference>
<dbReference type="InterPro" id="IPR012944">
    <property type="entry name" value="SusD_RagB_dom"/>
</dbReference>
<evidence type="ECO:0000256" key="3">
    <source>
        <dbReference type="ARBA" id="ARBA00022729"/>
    </source>
</evidence>
<keyword evidence="5" id="KW-0998">Cell outer membrane</keyword>
<proteinExistence type="inferred from homology"/>
<name>A0A0P0FUG8_9BACE</name>
<evidence type="ECO:0000256" key="5">
    <source>
        <dbReference type="ARBA" id="ARBA00023237"/>
    </source>
</evidence>
<keyword evidence="3 6" id="KW-0732">Signal</keyword>
<dbReference type="Proteomes" id="UP000061809">
    <property type="component" value="Chromosome"/>
</dbReference>
<dbReference type="KEGG" id="bcel:BcellWH2_01657"/>
<dbReference type="Pfam" id="PF14322">
    <property type="entry name" value="SusD-like_3"/>
    <property type="match status" value="1"/>
</dbReference>
<evidence type="ECO:0000313" key="11">
    <source>
        <dbReference type="Proteomes" id="UP000061809"/>
    </source>
</evidence>
<reference evidence="9 11" key="1">
    <citation type="journal article" date="2015" name="Science">
        <title>Genetic determinants of in vivo fitness and diet responsiveness in multiple human gut Bacteroides.</title>
        <authorList>
            <person name="Wu M."/>
            <person name="McNulty N.P."/>
            <person name="Rodionov D.A."/>
            <person name="Khoroshkin M.S."/>
            <person name="Griffin N.W."/>
            <person name="Cheng J."/>
            <person name="Latreille P."/>
            <person name="Kerstetter R.A."/>
            <person name="Terrapon N."/>
            <person name="Henrissat B."/>
            <person name="Osterman A.L."/>
            <person name="Gordon J.I."/>
        </authorList>
    </citation>
    <scope>NUCLEOTIDE SEQUENCE [LARGE SCALE GENOMIC DNA]</scope>
    <source>
        <strain evidence="9 11">WH2</strain>
    </source>
</reference>
<accession>A0A0P0FUG8</accession>
<protein>
    <submittedName>
        <fullName evidence="10">RagB/SusD family nutrient uptake outer membrane protein</fullName>
    </submittedName>
    <submittedName>
        <fullName evidence="9">SusD family protein</fullName>
    </submittedName>
</protein>
<evidence type="ECO:0000259" key="8">
    <source>
        <dbReference type="Pfam" id="PF14322"/>
    </source>
</evidence>
<comment type="subcellular location">
    <subcellularLocation>
        <location evidence="1">Cell outer membrane</location>
    </subcellularLocation>
</comment>
<dbReference type="EMBL" id="CP012801">
    <property type="protein sequence ID" value="ALJ58910.1"/>
    <property type="molecule type" value="Genomic_DNA"/>
</dbReference>
<evidence type="ECO:0000313" key="9">
    <source>
        <dbReference type="EMBL" id="ALJ58910.1"/>
    </source>
</evidence>
<organism evidence="9 11">
    <name type="scientific">Bacteroides cellulosilyticus</name>
    <dbReference type="NCBI Taxonomy" id="246787"/>
    <lineage>
        <taxon>Bacteria</taxon>
        <taxon>Pseudomonadati</taxon>
        <taxon>Bacteroidota</taxon>
        <taxon>Bacteroidia</taxon>
        <taxon>Bacteroidales</taxon>
        <taxon>Bacteroidaceae</taxon>
        <taxon>Bacteroides</taxon>
    </lineage>
</organism>
<comment type="similarity">
    <text evidence="2">Belongs to the SusD family.</text>
</comment>
<dbReference type="AlphaFoldDB" id="A0A0P0FUG8"/>